<sequence>MLGVHKVRRRVAQITSSLRSTRCSSSFPRPLVNFSRFVNRQCSESVAVQQSADNRGSFWARCARWLLLSATLVGLRHFYTRCVIVPPTTILASRESRVARPRDLPTRVDGRIIDLLDKGSQLRPPEI</sequence>
<organism evidence="1 2">
    <name type="scientific">Elysia crispata</name>
    <name type="common">lettuce slug</name>
    <dbReference type="NCBI Taxonomy" id="231223"/>
    <lineage>
        <taxon>Eukaryota</taxon>
        <taxon>Metazoa</taxon>
        <taxon>Spiralia</taxon>
        <taxon>Lophotrochozoa</taxon>
        <taxon>Mollusca</taxon>
        <taxon>Gastropoda</taxon>
        <taxon>Heterobranchia</taxon>
        <taxon>Euthyneura</taxon>
        <taxon>Panpulmonata</taxon>
        <taxon>Sacoglossa</taxon>
        <taxon>Placobranchoidea</taxon>
        <taxon>Plakobranchidae</taxon>
        <taxon>Elysia</taxon>
    </lineage>
</organism>
<comment type="caution">
    <text evidence="1">The sequence shown here is derived from an EMBL/GenBank/DDBJ whole genome shotgun (WGS) entry which is preliminary data.</text>
</comment>
<name>A0AAE1AA09_9GAST</name>
<gene>
    <name evidence="1" type="ORF">RRG08_046998</name>
</gene>
<proteinExistence type="predicted"/>
<protein>
    <submittedName>
        <fullName evidence="1">Uncharacterized protein</fullName>
    </submittedName>
</protein>
<reference evidence="1" key="1">
    <citation type="journal article" date="2023" name="G3 (Bethesda)">
        <title>A reference genome for the long-term kleptoplast-retaining sea slug Elysia crispata morphotype clarki.</title>
        <authorList>
            <person name="Eastman K.E."/>
            <person name="Pendleton A.L."/>
            <person name="Shaikh M.A."/>
            <person name="Suttiyut T."/>
            <person name="Ogas R."/>
            <person name="Tomko P."/>
            <person name="Gavelis G."/>
            <person name="Widhalm J.R."/>
            <person name="Wisecaver J.H."/>
        </authorList>
    </citation>
    <scope>NUCLEOTIDE SEQUENCE</scope>
    <source>
        <strain evidence="1">ECLA1</strain>
    </source>
</reference>
<dbReference type="EMBL" id="JAWDGP010002436">
    <property type="protein sequence ID" value="KAK3783206.1"/>
    <property type="molecule type" value="Genomic_DNA"/>
</dbReference>
<keyword evidence="2" id="KW-1185">Reference proteome</keyword>
<dbReference type="Proteomes" id="UP001283361">
    <property type="component" value="Unassembled WGS sequence"/>
</dbReference>
<accession>A0AAE1AA09</accession>
<dbReference type="AlphaFoldDB" id="A0AAE1AA09"/>
<evidence type="ECO:0000313" key="1">
    <source>
        <dbReference type="EMBL" id="KAK3783206.1"/>
    </source>
</evidence>
<evidence type="ECO:0000313" key="2">
    <source>
        <dbReference type="Proteomes" id="UP001283361"/>
    </source>
</evidence>